<organism evidence="3 4">
    <name type="scientific">Gekko japonicus</name>
    <name type="common">Schlegel's Japanese gecko</name>
    <dbReference type="NCBI Taxonomy" id="146911"/>
    <lineage>
        <taxon>Eukaryota</taxon>
        <taxon>Metazoa</taxon>
        <taxon>Chordata</taxon>
        <taxon>Craniata</taxon>
        <taxon>Vertebrata</taxon>
        <taxon>Euteleostomi</taxon>
        <taxon>Lepidosauria</taxon>
        <taxon>Squamata</taxon>
        <taxon>Bifurcata</taxon>
        <taxon>Gekkota</taxon>
        <taxon>Gekkonidae</taxon>
        <taxon>Gekkoninae</taxon>
        <taxon>Gekko</taxon>
    </lineage>
</organism>
<evidence type="ECO:0000313" key="4">
    <source>
        <dbReference type="RefSeq" id="XP_015282688.1"/>
    </source>
</evidence>
<dbReference type="PANTHER" id="PTHR22529">
    <property type="entry name" value="EPITHELIAL-STROMAL INTERACTION PROTEIN 1"/>
    <property type="match status" value="1"/>
</dbReference>
<evidence type="ECO:0000313" key="3">
    <source>
        <dbReference type="Proteomes" id="UP000694871"/>
    </source>
</evidence>
<keyword evidence="1" id="KW-0175">Coiled coil</keyword>
<sequence>GPPPQQEPPGAYVVIPPNLARRNQLQRIANKELEELDKWKELHRPGPINLTPQKLGGKAPEADVRRKQQWEHSQSKYQQKLKRETYVRMKREAEEAELLKKKAIQREKAKELEEKRRQEQWPRGRMLNEDNYLETTEFLNKLALGPSQRTSCHAEGHGLESTPWARSRAYKELQRQEEDRKLQAMKEEQRRKAEMLELKQKREERTRVKAHQRDQQRVNNAFLDRLQNNNRPSGTCSSGVLGYTDFSADDWEAGYFL</sequence>
<feature type="compositionally biased region" description="Basic and acidic residues" evidence="2">
    <location>
        <begin position="169"/>
        <end position="216"/>
    </location>
</feature>
<dbReference type="InterPro" id="IPR026185">
    <property type="entry name" value="EPSTI1"/>
</dbReference>
<protein>
    <submittedName>
        <fullName evidence="4">Epithelial-stromal interaction protein 1</fullName>
    </submittedName>
</protein>
<feature type="coiled-coil region" evidence="1">
    <location>
        <begin position="86"/>
        <end position="115"/>
    </location>
</feature>
<evidence type="ECO:0000256" key="2">
    <source>
        <dbReference type="SAM" id="MobiDB-lite"/>
    </source>
</evidence>
<dbReference type="Proteomes" id="UP000694871">
    <property type="component" value="Unplaced"/>
</dbReference>
<reference evidence="4" key="1">
    <citation type="submission" date="2025-08" db="UniProtKB">
        <authorList>
            <consortium name="RefSeq"/>
        </authorList>
    </citation>
    <scope>IDENTIFICATION</scope>
</reference>
<name>A0ABM1L9Q1_GEKJA</name>
<feature type="non-terminal residue" evidence="4">
    <location>
        <position position="1"/>
    </location>
</feature>
<keyword evidence="3" id="KW-1185">Reference proteome</keyword>
<dbReference type="GeneID" id="107123860"/>
<dbReference type="PANTHER" id="PTHR22529:SF1">
    <property type="entry name" value="EPITHELIAL-STROMAL INTERACTION PROTEIN 1"/>
    <property type="match status" value="1"/>
</dbReference>
<proteinExistence type="predicted"/>
<feature type="region of interest" description="Disordered" evidence="2">
    <location>
        <begin position="149"/>
        <end position="231"/>
    </location>
</feature>
<accession>A0ABM1L9Q1</accession>
<gene>
    <name evidence="4" type="primary">EPSTI1</name>
</gene>
<evidence type="ECO:0000256" key="1">
    <source>
        <dbReference type="SAM" id="Coils"/>
    </source>
</evidence>
<feature type="region of interest" description="Disordered" evidence="2">
    <location>
        <begin position="43"/>
        <end position="77"/>
    </location>
</feature>
<feature type="compositionally biased region" description="Basic and acidic residues" evidence="2">
    <location>
        <begin position="60"/>
        <end position="74"/>
    </location>
</feature>
<dbReference type="RefSeq" id="XP_015282688.1">
    <property type="nucleotide sequence ID" value="XM_015427202.1"/>
</dbReference>